<dbReference type="InterPro" id="IPR043129">
    <property type="entry name" value="ATPase_NBD"/>
</dbReference>
<dbReference type="InterPro" id="IPR000905">
    <property type="entry name" value="Gcp-like_dom"/>
</dbReference>
<dbReference type="Proteomes" id="UP000184404">
    <property type="component" value="Unassembled WGS sequence"/>
</dbReference>
<organism evidence="2 3">
    <name type="scientific">Schwartzia succinivorans DSM 10502</name>
    <dbReference type="NCBI Taxonomy" id="1123243"/>
    <lineage>
        <taxon>Bacteria</taxon>
        <taxon>Bacillati</taxon>
        <taxon>Bacillota</taxon>
        <taxon>Negativicutes</taxon>
        <taxon>Selenomonadales</taxon>
        <taxon>Selenomonadaceae</taxon>
        <taxon>Schwartzia</taxon>
    </lineage>
</organism>
<dbReference type="Pfam" id="PF00814">
    <property type="entry name" value="TsaD"/>
    <property type="match status" value="1"/>
</dbReference>
<dbReference type="SUPFAM" id="SSF53067">
    <property type="entry name" value="Actin-like ATPase domain"/>
    <property type="match status" value="2"/>
</dbReference>
<protein>
    <submittedName>
        <fullName evidence="2">tRNA threonylcarbamoyladenosine biosynthesis protein TsaB</fullName>
    </submittedName>
</protein>
<dbReference type="CDD" id="cd24032">
    <property type="entry name" value="ASKHA_NBD_TsaB"/>
    <property type="match status" value="1"/>
</dbReference>
<evidence type="ECO:0000313" key="2">
    <source>
        <dbReference type="EMBL" id="SHF21031.1"/>
    </source>
</evidence>
<dbReference type="NCBIfam" id="TIGR03725">
    <property type="entry name" value="T6A_YeaZ"/>
    <property type="match status" value="1"/>
</dbReference>
<accession>A0A1M4ZSP0</accession>
<dbReference type="PANTHER" id="PTHR11735">
    <property type="entry name" value="TRNA N6-ADENOSINE THREONYLCARBAMOYLTRANSFERASE"/>
    <property type="match status" value="1"/>
</dbReference>
<dbReference type="GO" id="GO:0005829">
    <property type="term" value="C:cytosol"/>
    <property type="evidence" value="ECO:0007669"/>
    <property type="project" value="TreeGrafter"/>
</dbReference>
<dbReference type="InterPro" id="IPR022496">
    <property type="entry name" value="T6A_TsaB"/>
</dbReference>
<dbReference type="STRING" id="1123243.SAMN02745190_02095"/>
<sequence>MLVLAIETATIVSSVAVAEDGRLLSEVTAAAKLTHSETLQPHIKQAMEMARVKREDIGAVAVSLGPGSFTGLRIGLAAAKGLAYAWGVPIVGVSTLESMAADFPVPGACIVPLIDAQKGNAYMACYEYGKNGLEEVEKVEVVSIDEVLSRCGAMSKNVILCGDMVKKFAGRELPSNVVIAPFTHVLPRAATVASLALERLSKGEEDNVMNLEPVYIRRSEAEVLWEKRHPEAEL</sequence>
<keyword evidence="3" id="KW-1185">Reference proteome</keyword>
<reference evidence="2 3" key="1">
    <citation type="submission" date="2016-11" db="EMBL/GenBank/DDBJ databases">
        <authorList>
            <person name="Jaros S."/>
            <person name="Januszkiewicz K."/>
            <person name="Wedrychowicz H."/>
        </authorList>
    </citation>
    <scope>NUCLEOTIDE SEQUENCE [LARGE SCALE GENOMIC DNA]</scope>
    <source>
        <strain evidence="2 3">DSM 10502</strain>
    </source>
</reference>
<feature type="domain" description="Gcp-like" evidence="1">
    <location>
        <begin position="31"/>
        <end position="225"/>
    </location>
</feature>
<dbReference type="EMBL" id="FQUG01000009">
    <property type="protein sequence ID" value="SHF21031.1"/>
    <property type="molecule type" value="Genomic_DNA"/>
</dbReference>
<dbReference type="RefSeq" id="WP_072936214.1">
    <property type="nucleotide sequence ID" value="NZ_FQUG01000009.1"/>
</dbReference>
<dbReference type="AlphaFoldDB" id="A0A1M4ZSP0"/>
<evidence type="ECO:0000313" key="3">
    <source>
        <dbReference type="Proteomes" id="UP000184404"/>
    </source>
</evidence>
<evidence type="ECO:0000259" key="1">
    <source>
        <dbReference type="Pfam" id="PF00814"/>
    </source>
</evidence>
<name>A0A1M4ZSP0_9FIRM</name>
<dbReference type="Gene3D" id="3.30.420.40">
    <property type="match status" value="2"/>
</dbReference>
<dbReference type="PANTHER" id="PTHR11735:SF11">
    <property type="entry name" value="TRNA THREONYLCARBAMOYLADENOSINE BIOSYNTHESIS PROTEIN TSAB"/>
    <property type="match status" value="1"/>
</dbReference>
<dbReference type="OrthoDB" id="9784166at2"/>
<gene>
    <name evidence="2" type="ORF">SAMN02745190_02095</name>
</gene>
<proteinExistence type="predicted"/>
<dbReference type="GO" id="GO:0002949">
    <property type="term" value="P:tRNA threonylcarbamoyladenosine modification"/>
    <property type="evidence" value="ECO:0007669"/>
    <property type="project" value="InterPro"/>
</dbReference>